<dbReference type="Pfam" id="PF13905">
    <property type="entry name" value="Thioredoxin_8"/>
    <property type="match status" value="1"/>
</dbReference>
<keyword evidence="7" id="KW-1185">Reference proteome</keyword>
<dbReference type="EMBL" id="JAERTY010000002">
    <property type="protein sequence ID" value="MBL1407773.1"/>
    <property type="molecule type" value="Genomic_DNA"/>
</dbReference>
<evidence type="ECO:0000256" key="2">
    <source>
        <dbReference type="ARBA" id="ARBA00022748"/>
    </source>
</evidence>
<organism evidence="6 7">
    <name type="scientific">Sphingobacterium faecale</name>
    <dbReference type="NCBI Taxonomy" id="2803775"/>
    <lineage>
        <taxon>Bacteria</taxon>
        <taxon>Pseudomonadati</taxon>
        <taxon>Bacteroidota</taxon>
        <taxon>Sphingobacteriia</taxon>
        <taxon>Sphingobacteriales</taxon>
        <taxon>Sphingobacteriaceae</taxon>
        <taxon>Sphingobacterium</taxon>
    </lineage>
</organism>
<proteinExistence type="predicted"/>
<sequence length="405" mass="47846">MKYLFLTIFTILIYTNRLIGQDFSVKLSLNKDIPNHYKTTYRPHILNDTKTLDKFVYDKKANDNISFFYYLIPSTNVRNELVTDTINAIVYIYPHETRLIIDENKDDNFRNDKTYLFNTPDNYFETDLGIQIDKYLDSNLDKKNFSIYPVQPKDEFVVTYPDKENKIPTFSFSTERNGEPAKLDKFKILKNWVYQGNFNLDEKVEIKITLREENQKPYLFEIKYKNIVSPSNRIGDTVLIEGNLYAMDGDQSNIDFKYIEPIEYNIFPAVNYINKEQLKEENFRGKYLLLDFWGSWCGLCIKGIPDLKKIREKYNQNLQIISIAYENNEDMSSLDRVLKEQQMDWPQVSYNRSSKNPNINGKKFKITLFPTFVLIDPEGKTILRTQALSGLDPIDEYLQRININD</sequence>
<dbReference type="CDD" id="cd02966">
    <property type="entry name" value="TlpA_like_family"/>
    <property type="match status" value="1"/>
</dbReference>
<evidence type="ECO:0000313" key="6">
    <source>
        <dbReference type="EMBL" id="MBL1407773.1"/>
    </source>
</evidence>
<dbReference type="PANTHER" id="PTHR42852">
    <property type="entry name" value="THIOL:DISULFIDE INTERCHANGE PROTEIN DSBE"/>
    <property type="match status" value="1"/>
</dbReference>
<comment type="caution">
    <text evidence="6">The sequence shown here is derived from an EMBL/GenBank/DDBJ whole genome shotgun (WGS) entry which is preliminary data.</text>
</comment>
<dbReference type="InterPro" id="IPR050553">
    <property type="entry name" value="Thioredoxin_ResA/DsbE_sf"/>
</dbReference>
<dbReference type="Gene3D" id="3.40.30.10">
    <property type="entry name" value="Glutaredoxin"/>
    <property type="match status" value="1"/>
</dbReference>
<dbReference type="InterPro" id="IPR012336">
    <property type="entry name" value="Thioredoxin-like_fold"/>
</dbReference>
<reference evidence="6 7" key="1">
    <citation type="submission" date="2021-01" db="EMBL/GenBank/DDBJ databases">
        <title>C459-1 draft genome sequence.</title>
        <authorList>
            <person name="Zhang X.-F."/>
        </authorList>
    </citation>
    <scope>NUCLEOTIDE SEQUENCE [LARGE SCALE GENOMIC DNA]</scope>
    <source>
        <strain evidence="7">C459-1</strain>
    </source>
</reference>
<evidence type="ECO:0000313" key="7">
    <source>
        <dbReference type="Proteomes" id="UP000625283"/>
    </source>
</evidence>
<dbReference type="InterPro" id="IPR036249">
    <property type="entry name" value="Thioredoxin-like_sf"/>
</dbReference>
<dbReference type="RefSeq" id="WP_202101582.1">
    <property type="nucleotide sequence ID" value="NZ_JAERTY010000002.1"/>
</dbReference>
<evidence type="ECO:0000256" key="3">
    <source>
        <dbReference type="ARBA" id="ARBA00023157"/>
    </source>
</evidence>
<accession>A0ABS1QZB7</accession>
<evidence type="ECO:0000256" key="1">
    <source>
        <dbReference type="ARBA" id="ARBA00004196"/>
    </source>
</evidence>
<keyword evidence="3" id="KW-1015">Disulfide bond</keyword>
<keyword evidence="2" id="KW-0201">Cytochrome c-type biogenesis</keyword>
<comment type="subcellular location">
    <subcellularLocation>
        <location evidence="1">Cell envelope</location>
    </subcellularLocation>
</comment>
<dbReference type="PROSITE" id="PS51352">
    <property type="entry name" value="THIOREDOXIN_2"/>
    <property type="match status" value="1"/>
</dbReference>
<evidence type="ECO:0000259" key="5">
    <source>
        <dbReference type="PROSITE" id="PS51352"/>
    </source>
</evidence>
<protein>
    <submittedName>
        <fullName evidence="6">TlpA family protein disulfide reductase</fullName>
    </submittedName>
</protein>
<dbReference type="Proteomes" id="UP000625283">
    <property type="component" value="Unassembled WGS sequence"/>
</dbReference>
<dbReference type="InterPro" id="IPR013766">
    <property type="entry name" value="Thioredoxin_domain"/>
</dbReference>
<evidence type="ECO:0000256" key="4">
    <source>
        <dbReference type="ARBA" id="ARBA00023284"/>
    </source>
</evidence>
<gene>
    <name evidence="6" type="ORF">JKG61_03325</name>
</gene>
<name>A0ABS1QZB7_9SPHI</name>
<keyword evidence="4" id="KW-0676">Redox-active center</keyword>
<dbReference type="SUPFAM" id="SSF52833">
    <property type="entry name" value="Thioredoxin-like"/>
    <property type="match status" value="1"/>
</dbReference>
<dbReference type="PANTHER" id="PTHR42852:SF6">
    <property type="entry name" value="THIOL:DISULFIDE INTERCHANGE PROTEIN DSBE"/>
    <property type="match status" value="1"/>
</dbReference>
<feature type="domain" description="Thioredoxin" evidence="5">
    <location>
        <begin position="247"/>
        <end position="405"/>
    </location>
</feature>